<sequence>MQSKGYEILERNYFSKAGEIDIVCKENGYLVFVEVKYRANTRLGYPEEAILPYKMQHIIRTAQRYLYERKYTIDTPVRFDVVVILGKDIQVIQNAFEA</sequence>
<dbReference type="SUPFAM" id="SSF52980">
    <property type="entry name" value="Restriction endonuclease-like"/>
    <property type="match status" value="1"/>
</dbReference>
<dbReference type="PANTHER" id="PTHR34039">
    <property type="entry name" value="UPF0102 PROTEIN YRAN"/>
    <property type="match status" value="1"/>
</dbReference>
<dbReference type="Proteomes" id="UP000199800">
    <property type="component" value="Unassembled WGS sequence"/>
</dbReference>
<dbReference type="InterPro" id="IPR011335">
    <property type="entry name" value="Restrct_endonuc-II-like"/>
</dbReference>
<protein>
    <submittedName>
        <fullName evidence="2">Putative endonuclease</fullName>
    </submittedName>
</protein>
<dbReference type="Pfam" id="PF02021">
    <property type="entry name" value="UPF0102"/>
    <property type="match status" value="1"/>
</dbReference>
<dbReference type="GO" id="GO:0004519">
    <property type="term" value="F:endonuclease activity"/>
    <property type="evidence" value="ECO:0007669"/>
    <property type="project" value="UniProtKB-KW"/>
</dbReference>
<proteinExistence type="inferred from homology"/>
<organism evidence="2 3">
    <name type="scientific">[Clostridium] polysaccharolyticum</name>
    <dbReference type="NCBI Taxonomy" id="29364"/>
    <lineage>
        <taxon>Bacteria</taxon>
        <taxon>Bacillati</taxon>
        <taxon>Bacillota</taxon>
        <taxon>Clostridia</taxon>
        <taxon>Lachnospirales</taxon>
        <taxon>Lachnospiraceae</taxon>
    </lineage>
</organism>
<dbReference type="EMBL" id="FOHN01000032">
    <property type="protein sequence ID" value="SET57667.1"/>
    <property type="molecule type" value="Genomic_DNA"/>
</dbReference>
<dbReference type="CDD" id="cd20736">
    <property type="entry name" value="PoNe_Nuclease"/>
    <property type="match status" value="1"/>
</dbReference>
<keyword evidence="2" id="KW-0540">Nuclease</keyword>
<evidence type="ECO:0000256" key="1">
    <source>
        <dbReference type="ARBA" id="ARBA00006738"/>
    </source>
</evidence>
<keyword evidence="2" id="KW-0255">Endonuclease</keyword>
<name>A0A1I0FK89_9FIRM</name>
<dbReference type="GO" id="GO:0003676">
    <property type="term" value="F:nucleic acid binding"/>
    <property type="evidence" value="ECO:0007669"/>
    <property type="project" value="InterPro"/>
</dbReference>
<comment type="similarity">
    <text evidence="1">Belongs to the UPF0102 family.</text>
</comment>
<keyword evidence="2" id="KW-0378">Hydrolase</keyword>
<dbReference type="NCBIfam" id="NF009150">
    <property type="entry name" value="PRK12497.1-3"/>
    <property type="match status" value="1"/>
</dbReference>
<keyword evidence="3" id="KW-1185">Reference proteome</keyword>
<dbReference type="PANTHER" id="PTHR34039:SF1">
    <property type="entry name" value="UPF0102 PROTEIN YRAN"/>
    <property type="match status" value="1"/>
</dbReference>
<evidence type="ECO:0000313" key="2">
    <source>
        <dbReference type="EMBL" id="SET57667.1"/>
    </source>
</evidence>
<evidence type="ECO:0000313" key="3">
    <source>
        <dbReference type="Proteomes" id="UP000199800"/>
    </source>
</evidence>
<dbReference type="InterPro" id="IPR011856">
    <property type="entry name" value="tRNA_endonuc-like_dom_sf"/>
</dbReference>
<accession>A0A1I0FK89</accession>
<gene>
    <name evidence="2" type="ORF">SAMN04487772_1328</name>
</gene>
<dbReference type="STRING" id="29364.SAMN04487772_1328"/>
<dbReference type="Gene3D" id="3.40.1350.10">
    <property type="match status" value="1"/>
</dbReference>
<dbReference type="InterPro" id="IPR003509">
    <property type="entry name" value="UPF0102_YraN-like"/>
</dbReference>
<dbReference type="AlphaFoldDB" id="A0A1I0FK89"/>
<reference evidence="2 3" key="1">
    <citation type="submission" date="2016-10" db="EMBL/GenBank/DDBJ databases">
        <authorList>
            <person name="de Groot N.N."/>
        </authorList>
    </citation>
    <scope>NUCLEOTIDE SEQUENCE [LARGE SCALE GENOMIC DNA]</scope>
    <source>
        <strain evidence="2 3">DSM 1801</strain>
    </source>
</reference>